<feature type="signal peptide" evidence="1">
    <location>
        <begin position="1"/>
        <end position="32"/>
    </location>
</feature>
<organism evidence="3 4">
    <name type="scientific">Deinococcus metalli</name>
    <dbReference type="NCBI Taxonomy" id="1141878"/>
    <lineage>
        <taxon>Bacteria</taxon>
        <taxon>Thermotogati</taxon>
        <taxon>Deinococcota</taxon>
        <taxon>Deinococci</taxon>
        <taxon>Deinococcales</taxon>
        <taxon>Deinococcaceae</taxon>
        <taxon>Deinococcus</taxon>
    </lineage>
</organism>
<dbReference type="AlphaFoldDB" id="A0A7W8NMS1"/>
<evidence type="ECO:0000313" key="4">
    <source>
        <dbReference type="Proteomes" id="UP000539473"/>
    </source>
</evidence>
<evidence type="ECO:0000313" key="2">
    <source>
        <dbReference type="EMBL" id="GHF32247.1"/>
    </source>
</evidence>
<sequence>MTGFMTSWMGRRSLERAGALLLTAALMSCSVASTEPTPTTTVVSAQPAALVFSSAQGQASTPQSVALQNPSAEAVTVTSLSVSDSEFELVNPPALPVTLAPGGVLALQVRLKSTGTVGVLRGTLQAQGGAASVALAGLRAKGLEGSNEPPMAQIVDALGYGVNVGWTGLESSTTTFPLGDEVIAPLFVKAGTAAVTIRPVARYSPVGATPFGYFTVSGSAAVRHGVGTLVSGQYQTLNPAVDGAASSEVPFDPGTAAFGVYIDPAAYSYPLTYTKDSLNTGRTAHAVRVYPLKDQAGAVVPNAYLLAFEPSVNGDYQDAVFVIRNVKVASKS</sequence>
<dbReference type="EMBL" id="BNAJ01000001">
    <property type="protein sequence ID" value="GHF32247.1"/>
    <property type="molecule type" value="Genomic_DNA"/>
</dbReference>
<dbReference type="InterPro" id="IPR013783">
    <property type="entry name" value="Ig-like_fold"/>
</dbReference>
<dbReference type="Proteomes" id="UP000539473">
    <property type="component" value="Unassembled WGS sequence"/>
</dbReference>
<gene>
    <name evidence="2" type="ORF">GCM10017781_06080</name>
    <name evidence="3" type="ORF">HNQ07_000435</name>
</gene>
<dbReference type="Proteomes" id="UP000619376">
    <property type="component" value="Unassembled WGS sequence"/>
</dbReference>
<dbReference type="Gene3D" id="2.60.40.10">
    <property type="entry name" value="Immunoglobulins"/>
    <property type="match status" value="1"/>
</dbReference>
<dbReference type="RefSeq" id="WP_184109243.1">
    <property type="nucleotide sequence ID" value="NZ_BNAJ01000001.1"/>
</dbReference>
<evidence type="ECO:0008006" key="6">
    <source>
        <dbReference type="Google" id="ProtNLM"/>
    </source>
</evidence>
<keyword evidence="1" id="KW-0732">Signal</keyword>
<dbReference type="EMBL" id="JACHFK010000001">
    <property type="protein sequence ID" value="MBB5374991.1"/>
    <property type="molecule type" value="Genomic_DNA"/>
</dbReference>
<reference evidence="5" key="2">
    <citation type="journal article" date="2019" name="Int. J. Syst. Evol. Microbiol.">
        <title>The Global Catalogue of Microorganisms (GCM) 10K type strain sequencing project: providing services to taxonomists for standard genome sequencing and annotation.</title>
        <authorList>
            <consortium name="The Broad Institute Genomics Platform"/>
            <consortium name="The Broad Institute Genome Sequencing Center for Infectious Disease"/>
            <person name="Wu L."/>
            <person name="Ma J."/>
        </authorList>
    </citation>
    <scope>NUCLEOTIDE SEQUENCE [LARGE SCALE GENOMIC DNA]</scope>
    <source>
        <strain evidence="5">CGMCC 1.18437</strain>
    </source>
</reference>
<reference evidence="2" key="4">
    <citation type="submission" date="2024-05" db="EMBL/GenBank/DDBJ databases">
        <authorList>
            <person name="Sun Q."/>
            <person name="Zhou Y."/>
        </authorList>
    </citation>
    <scope>NUCLEOTIDE SEQUENCE</scope>
    <source>
        <strain evidence="2">CGMCC 1.18437</strain>
    </source>
</reference>
<evidence type="ECO:0000313" key="5">
    <source>
        <dbReference type="Proteomes" id="UP000619376"/>
    </source>
</evidence>
<comment type="caution">
    <text evidence="3">The sequence shown here is derived from an EMBL/GenBank/DDBJ whole genome shotgun (WGS) entry which is preliminary data.</text>
</comment>
<feature type="chain" id="PRO_5030544248" description="DUF1573 domain-containing protein" evidence="1">
    <location>
        <begin position="33"/>
        <end position="332"/>
    </location>
</feature>
<name>A0A7W8NMS1_9DEIO</name>
<accession>A0A7W8NMS1</accession>
<proteinExistence type="predicted"/>
<reference evidence="2" key="1">
    <citation type="journal article" date="2014" name="Int. J. Syst. Evol. Microbiol.">
        <title>Complete genome of a new Firmicutes species belonging to the dominant human colonic microbiota ('Ruminococcus bicirculans') reveals two chromosomes and a selective capacity to utilize plant glucans.</title>
        <authorList>
            <consortium name="NISC Comparative Sequencing Program"/>
            <person name="Wegmann U."/>
            <person name="Louis P."/>
            <person name="Goesmann A."/>
            <person name="Henrissat B."/>
            <person name="Duncan S.H."/>
            <person name="Flint H.J."/>
        </authorList>
    </citation>
    <scope>NUCLEOTIDE SEQUENCE</scope>
    <source>
        <strain evidence="2">CGMCC 1.18437</strain>
    </source>
</reference>
<keyword evidence="5" id="KW-1185">Reference proteome</keyword>
<protein>
    <recommendedName>
        <fullName evidence="6">DUF1573 domain-containing protein</fullName>
    </recommendedName>
</protein>
<evidence type="ECO:0000256" key="1">
    <source>
        <dbReference type="SAM" id="SignalP"/>
    </source>
</evidence>
<evidence type="ECO:0000313" key="3">
    <source>
        <dbReference type="EMBL" id="MBB5374991.1"/>
    </source>
</evidence>
<reference evidence="3 4" key="3">
    <citation type="submission" date="2020-08" db="EMBL/GenBank/DDBJ databases">
        <title>Genomic Encyclopedia of Type Strains, Phase IV (KMG-IV): sequencing the most valuable type-strain genomes for metagenomic binning, comparative biology and taxonomic classification.</title>
        <authorList>
            <person name="Goeker M."/>
        </authorList>
    </citation>
    <scope>NUCLEOTIDE SEQUENCE [LARGE SCALE GENOMIC DNA]</scope>
    <source>
        <strain evidence="3 4">DSM 27521</strain>
    </source>
</reference>